<dbReference type="EMBL" id="PIOC01000014">
    <property type="protein sequence ID" value="RDW19049.1"/>
    <property type="molecule type" value="Genomic_DNA"/>
</dbReference>
<proteinExistence type="inferred from homology"/>
<dbReference type="InterPro" id="IPR022890">
    <property type="entry name" value="Fd--NADP_Rdtase_type_2"/>
</dbReference>
<keyword evidence="9" id="KW-1185">Reference proteome</keyword>
<dbReference type="Proteomes" id="UP000257143">
    <property type="component" value="Unassembled WGS sequence"/>
</dbReference>
<keyword evidence="5 6" id="KW-0560">Oxidoreductase</keyword>
<dbReference type="InterPro" id="IPR050097">
    <property type="entry name" value="Ferredoxin-NADP_redctase_2"/>
</dbReference>
<evidence type="ECO:0000313" key="8">
    <source>
        <dbReference type="EMBL" id="RDW19049.1"/>
    </source>
</evidence>
<dbReference type="HAMAP" id="MF_01685">
    <property type="entry name" value="FENR2"/>
    <property type="match status" value="1"/>
</dbReference>
<dbReference type="Pfam" id="PF07992">
    <property type="entry name" value="Pyr_redox_2"/>
    <property type="match status" value="1"/>
</dbReference>
<organism evidence="8 9">
    <name type="scientific">Oceanobacillus arenosus</name>
    <dbReference type="NCBI Taxonomy" id="1229153"/>
    <lineage>
        <taxon>Bacteria</taxon>
        <taxon>Bacillati</taxon>
        <taxon>Bacillota</taxon>
        <taxon>Bacilli</taxon>
        <taxon>Bacillales</taxon>
        <taxon>Bacillaceae</taxon>
        <taxon>Oceanobacillus</taxon>
    </lineage>
</organism>
<protein>
    <recommendedName>
        <fullName evidence="6">Ferredoxin--NADP reductase</fullName>
        <shortName evidence="6">FNR</shortName>
        <shortName evidence="6">Fd-NADP(+) reductase</shortName>
        <ecNumber evidence="6">1.18.1.2</ecNumber>
    </recommendedName>
</protein>
<feature type="binding site" evidence="6">
    <location>
        <position position="45"/>
    </location>
    <ligand>
        <name>FAD</name>
        <dbReference type="ChEBI" id="CHEBI:57692"/>
    </ligand>
</feature>
<evidence type="ECO:0000259" key="7">
    <source>
        <dbReference type="Pfam" id="PF07992"/>
    </source>
</evidence>
<dbReference type="PRINTS" id="PR00469">
    <property type="entry name" value="PNDRDTASEII"/>
</dbReference>
<evidence type="ECO:0000256" key="2">
    <source>
        <dbReference type="ARBA" id="ARBA00022630"/>
    </source>
</evidence>
<feature type="binding site" evidence="6">
    <location>
        <position position="328"/>
    </location>
    <ligand>
        <name>FAD</name>
        <dbReference type="ChEBI" id="CHEBI:57692"/>
    </ligand>
</feature>
<comment type="similarity">
    <text evidence="6">Belongs to the ferredoxin--NADP reductase type 2 family.</text>
</comment>
<dbReference type="RefSeq" id="WP_115772786.1">
    <property type="nucleotide sequence ID" value="NZ_PIOC01000014.1"/>
</dbReference>
<comment type="caution">
    <text evidence="8">The sequence shown here is derived from an EMBL/GenBank/DDBJ whole genome shotgun (WGS) entry which is preliminary data.</text>
</comment>
<comment type="cofactor">
    <cofactor evidence="6">
        <name>FAD</name>
        <dbReference type="ChEBI" id="CHEBI:57692"/>
    </cofactor>
    <text evidence="6">Binds 1 FAD per subunit.</text>
</comment>
<evidence type="ECO:0000256" key="5">
    <source>
        <dbReference type="ARBA" id="ARBA00023002"/>
    </source>
</evidence>
<dbReference type="EC" id="1.18.1.2" evidence="6"/>
<feature type="binding site" evidence="6">
    <location>
        <position position="50"/>
    </location>
    <ligand>
        <name>FAD</name>
        <dbReference type="ChEBI" id="CHEBI:57692"/>
    </ligand>
</feature>
<dbReference type="OrthoDB" id="9806179at2"/>
<keyword evidence="3 6" id="KW-0274">FAD</keyword>
<feature type="binding site" evidence="6">
    <location>
        <position position="125"/>
    </location>
    <ligand>
        <name>FAD</name>
        <dbReference type="ChEBI" id="CHEBI:57692"/>
    </ligand>
</feature>
<evidence type="ECO:0000256" key="1">
    <source>
        <dbReference type="ARBA" id="ARBA00011738"/>
    </source>
</evidence>
<dbReference type="GO" id="GO:0004324">
    <property type="term" value="F:ferredoxin-NADP+ reductase activity"/>
    <property type="evidence" value="ECO:0007669"/>
    <property type="project" value="UniProtKB-UniRule"/>
</dbReference>
<evidence type="ECO:0000256" key="4">
    <source>
        <dbReference type="ARBA" id="ARBA00022857"/>
    </source>
</evidence>
<gene>
    <name evidence="8" type="ORF">CWR48_08340</name>
</gene>
<dbReference type="GO" id="GO:0050660">
    <property type="term" value="F:flavin adenine dinucleotide binding"/>
    <property type="evidence" value="ECO:0007669"/>
    <property type="project" value="UniProtKB-UniRule"/>
</dbReference>
<evidence type="ECO:0000256" key="6">
    <source>
        <dbReference type="HAMAP-Rule" id="MF_01685"/>
    </source>
</evidence>
<dbReference type="InterPro" id="IPR023753">
    <property type="entry name" value="FAD/NAD-binding_dom"/>
</dbReference>
<feature type="domain" description="FAD/NAD(P)-binding" evidence="7">
    <location>
        <begin position="8"/>
        <end position="292"/>
    </location>
</feature>
<comment type="catalytic activity">
    <reaction evidence="6">
        <text>2 reduced [2Fe-2S]-[ferredoxin] + NADP(+) + H(+) = 2 oxidized [2Fe-2S]-[ferredoxin] + NADPH</text>
        <dbReference type="Rhea" id="RHEA:20125"/>
        <dbReference type="Rhea" id="RHEA-COMP:10000"/>
        <dbReference type="Rhea" id="RHEA-COMP:10001"/>
        <dbReference type="ChEBI" id="CHEBI:15378"/>
        <dbReference type="ChEBI" id="CHEBI:33737"/>
        <dbReference type="ChEBI" id="CHEBI:33738"/>
        <dbReference type="ChEBI" id="CHEBI:57783"/>
        <dbReference type="ChEBI" id="CHEBI:58349"/>
        <dbReference type="EC" id="1.18.1.2"/>
    </reaction>
</comment>
<feature type="binding site" evidence="6">
    <location>
        <position position="287"/>
    </location>
    <ligand>
        <name>FAD</name>
        <dbReference type="ChEBI" id="CHEBI:57692"/>
    </ligand>
</feature>
<feature type="binding site" evidence="6">
    <location>
        <position position="90"/>
    </location>
    <ligand>
        <name>FAD</name>
        <dbReference type="ChEBI" id="CHEBI:57692"/>
    </ligand>
</feature>
<evidence type="ECO:0000313" key="9">
    <source>
        <dbReference type="Proteomes" id="UP000257143"/>
    </source>
</evidence>
<feature type="binding site" evidence="6">
    <location>
        <position position="37"/>
    </location>
    <ligand>
        <name>FAD</name>
        <dbReference type="ChEBI" id="CHEBI:57692"/>
    </ligand>
</feature>
<dbReference type="PANTHER" id="PTHR48105">
    <property type="entry name" value="THIOREDOXIN REDUCTASE 1-RELATED-RELATED"/>
    <property type="match status" value="1"/>
</dbReference>
<dbReference type="Gene3D" id="3.50.50.60">
    <property type="entry name" value="FAD/NAD(P)-binding domain"/>
    <property type="match status" value="2"/>
</dbReference>
<dbReference type="GO" id="GO:0050661">
    <property type="term" value="F:NADP binding"/>
    <property type="evidence" value="ECO:0007669"/>
    <property type="project" value="UniProtKB-UniRule"/>
</dbReference>
<sequence>MVQQKDIYDITIIGGGPVGLFTAFYSGMREMKTKVIEFLPYLGGKVPYFYPEKIIRDIGGIPMISGEKLTEDLIKQAMTFDPAIILNEQVLHMEKLEDGTFLLTSNNGAQHYTKTIVLATGFGSLKSVKLNLANAIDFEEKSLHYSIKKLESYRDKNVLISGGGNSAVDWANELEPIANKVTLIYRKPMFTGIESNVSKMIHSTVDVLNPYELLELKGMGGQMTSAIVKQVDGNDLREIEVDNVIVNHGFEINLGPITEWGINIENGTIVVDHTMSTSIPGIFAIGDVANYPSKLALIAGGFNEGPIAVNGAKLHVSPKESLKHLFSTHYEPLTSGN</sequence>
<accession>A0A3D8PV70</accession>
<comment type="caution">
    <text evidence="6">Lacks conserved residue(s) required for the propagation of feature annotation.</text>
</comment>
<keyword evidence="4 6" id="KW-0521">NADP</keyword>
<keyword evidence="2 6" id="KW-0285">Flavoprotein</keyword>
<comment type="subunit">
    <text evidence="1 6">Homodimer.</text>
</comment>
<dbReference type="AlphaFoldDB" id="A0A3D8PV70"/>
<dbReference type="SUPFAM" id="SSF51905">
    <property type="entry name" value="FAD/NAD(P)-binding domain"/>
    <property type="match status" value="1"/>
</dbReference>
<dbReference type="PRINTS" id="PR00368">
    <property type="entry name" value="FADPNR"/>
</dbReference>
<dbReference type="InterPro" id="IPR036188">
    <property type="entry name" value="FAD/NAD-bd_sf"/>
</dbReference>
<reference evidence="9" key="1">
    <citation type="submission" date="2017-11" db="EMBL/GenBank/DDBJ databases">
        <authorList>
            <person name="Zhu W."/>
        </authorList>
    </citation>
    <scope>NUCLEOTIDE SEQUENCE [LARGE SCALE GENOMIC DNA]</scope>
    <source>
        <strain evidence="9">CAU 1183</strain>
    </source>
</reference>
<evidence type="ECO:0000256" key="3">
    <source>
        <dbReference type="ARBA" id="ARBA00022827"/>
    </source>
</evidence>
<name>A0A3D8PV70_9BACI</name>